<proteinExistence type="predicted"/>
<feature type="non-terminal residue" evidence="1">
    <location>
        <position position="1"/>
    </location>
</feature>
<evidence type="ECO:0000313" key="1">
    <source>
        <dbReference type="EMBL" id="SVE40344.1"/>
    </source>
</evidence>
<sequence length="36" mass="4015">APVFKPVDKQPSFKVVEDGKPQFKAVAKQPSFKIVE</sequence>
<gene>
    <name evidence="1" type="ORF">METZ01_LOCUS493198</name>
</gene>
<protein>
    <submittedName>
        <fullName evidence="1">Uncharacterized protein</fullName>
    </submittedName>
</protein>
<accession>A0A383D7R4</accession>
<reference evidence="1" key="1">
    <citation type="submission" date="2018-05" db="EMBL/GenBank/DDBJ databases">
        <authorList>
            <person name="Lanie J.A."/>
            <person name="Ng W.-L."/>
            <person name="Kazmierczak K.M."/>
            <person name="Andrzejewski T.M."/>
            <person name="Davidsen T.M."/>
            <person name="Wayne K.J."/>
            <person name="Tettelin H."/>
            <person name="Glass J.I."/>
            <person name="Rusch D."/>
            <person name="Podicherti R."/>
            <person name="Tsui H.-C.T."/>
            <person name="Winkler M.E."/>
        </authorList>
    </citation>
    <scope>NUCLEOTIDE SEQUENCE</scope>
</reference>
<name>A0A383D7R4_9ZZZZ</name>
<organism evidence="1">
    <name type="scientific">marine metagenome</name>
    <dbReference type="NCBI Taxonomy" id="408172"/>
    <lineage>
        <taxon>unclassified sequences</taxon>
        <taxon>metagenomes</taxon>
        <taxon>ecological metagenomes</taxon>
    </lineage>
</organism>
<dbReference type="AlphaFoldDB" id="A0A383D7R4"/>
<dbReference type="EMBL" id="UINC01214902">
    <property type="protein sequence ID" value="SVE40344.1"/>
    <property type="molecule type" value="Genomic_DNA"/>
</dbReference>